<protein>
    <submittedName>
        <fullName evidence="1">Uncharacterized protein</fullName>
    </submittedName>
</protein>
<dbReference type="AlphaFoldDB" id="W9NGN2"/>
<reference evidence="1" key="1">
    <citation type="submission" date="2011-10" db="EMBL/GenBank/DDBJ databases">
        <title>The Genome Sequence of Fusarium oxysporum HDV247.</title>
        <authorList>
            <consortium name="The Broad Institute Genome Sequencing Platform"/>
            <person name="Ma L.-J."/>
            <person name="Gale L.R."/>
            <person name="Schwartz D.C."/>
            <person name="Zhou S."/>
            <person name="Corby-Kistler H."/>
            <person name="Young S.K."/>
            <person name="Zeng Q."/>
            <person name="Gargeya S."/>
            <person name="Fitzgerald M."/>
            <person name="Haas B."/>
            <person name="Abouelleil A."/>
            <person name="Alvarado L."/>
            <person name="Arachchi H.M."/>
            <person name="Berlin A."/>
            <person name="Brown A."/>
            <person name="Chapman S.B."/>
            <person name="Chen Z."/>
            <person name="Dunbar C."/>
            <person name="Freedman E."/>
            <person name="Gearin G."/>
            <person name="Goldberg J."/>
            <person name="Griggs A."/>
            <person name="Gujja S."/>
            <person name="Heiman D."/>
            <person name="Howarth C."/>
            <person name="Larson L."/>
            <person name="Lui A."/>
            <person name="MacDonald P.J.P."/>
            <person name="Montmayeur A."/>
            <person name="Murphy C."/>
            <person name="Neiman D."/>
            <person name="Pearson M."/>
            <person name="Priest M."/>
            <person name="Roberts A."/>
            <person name="Saif S."/>
            <person name="Shea T."/>
            <person name="Shenoy N."/>
            <person name="Sisk P."/>
            <person name="Stolte C."/>
            <person name="Sykes S."/>
            <person name="Wortman J."/>
            <person name="Nusbaum C."/>
            <person name="Birren B."/>
        </authorList>
    </citation>
    <scope>NUCLEOTIDE SEQUENCE [LARGE SCALE GENOMIC DNA]</scope>
    <source>
        <strain evidence="1">HDV247</strain>
    </source>
</reference>
<name>W9NGN2_FUSOX</name>
<organism evidence="1">
    <name type="scientific">Fusarium oxysporum f. sp. pisi HDV247</name>
    <dbReference type="NCBI Taxonomy" id="1080344"/>
    <lineage>
        <taxon>Eukaryota</taxon>
        <taxon>Fungi</taxon>
        <taxon>Dikarya</taxon>
        <taxon>Ascomycota</taxon>
        <taxon>Pezizomycotina</taxon>
        <taxon>Sordariomycetes</taxon>
        <taxon>Hypocreomycetidae</taxon>
        <taxon>Hypocreales</taxon>
        <taxon>Nectriaceae</taxon>
        <taxon>Fusarium</taxon>
        <taxon>Fusarium oxysporum species complex</taxon>
    </lineage>
</organism>
<proteinExistence type="predicted"/>
<dbReference type="HOGENOM" id="CLU_3392357_0_0_1"/>
<evidence type="ECO:0000313" key="1">
    <source>
        <dbReference type="EMBL" id="EXA31913.1"/>
    </source>
</evidence>
<dbReference type="EMBL" id="JH651004">
    <property type="protein sequence ID" value="EXA31913.1"/>
    <property type="molecule type" value="Genomic_DNA"/>
</dbReference>
<reference evidence="1" key="2">
    <citation type="submission" date="2012-05" db="EMBL/GenBank/DDBJ databases">
        <title>Annotation of the Genome Sequence of Fusarium oxysporum HDV247.</title>
        <authorList>
            <consortium name="The Broad Institute Genomics Platform"/>
            <person name="Ma L.-J."/>
            <person name="Corby-Kistler H."/>
            <person name="Broz K."/>
            <person name="Gale L.R."/>
            <person name="Jonkers W."/>
            <person name="O'Donnell K."/>
            <person name="Ploetz R."/>
            <person name="Steinberg C."/>
            <person name="Schwartz D.C."/>
            <person name="VanEtten H."/>
            <person name="Zhou S."/>
            <person name="Young S.K."/>
            <person name="Zeng Q."/>
            <person name="Gargeya S."/>
            <person name="Fitzgerald M."/>
            <person name="Abouelleil A."/>
            <person name="Alvarado L."/>
            <person name="Chapman S.B."/>
            <person name="Gainer-Dewar J."/>
            <person name="Goldberg J."/>
            <person name="Griggs A."/>
            <person name="Gujja S."/>
            <person name="Hansen M."/>
            <person name="Howarth C."/>
            <person name="Imamovic A."/>
            <person name="Ireland A."/>
            <person name="Larimer J."/>
            <person name="McCowan C."/>
            <person name="Murphy C."/>
            <person name="Pearson M."/>
            <person name="Poon T.W."/>
            <person name="Priest M."/>
            <person name="Roberts A."/>
            <person name="Saif S."/>
            <person name="Shea T."/>
            <person name="Sykes S."/>
            <person name="Wortman J."/>
            <person name="Nusbaum C."/>
            <person name="Birren B."/>
        </authorList>
    </citation>
    <scope>NUCLEOTIDE SEQUENCE</scope>
    <source>
        <strain evidence="1">HDV247</strain>
    </source>
</reference>
<accession>W9NGN2</accession>
<gene>
    <name evidence="1" type="ORF">FOVG_16793</name>
</gene>
<sequence length="32" mass="3550">MTLPLMRIGRHEAISTVGGCAANHKRSYLPRL</sequence>
<dbReference type="Proteomes" id="UP000030751">
    <property type="component" value="Unassembled WGS sequence"/>
</dbReference>